<proteinExistence type="inferred from homology"/>
<evidence type="ECO:0000256" key="4">
    <source>
        <dbReference type="ARBA" id="ARBA00022825"/>
    </source>
</evidence>
<dbReference type="PRINTS" id="PR00723">
    <property type="entry name" value="SUBTILISIN"/>
</dbReference>
<protein>
    <recommendedName>
        <fullName evidence="6">Peptidase S8/S53 domain-containing protein</fullName>
    </recommendedName>
</protein>
<feature type="domain" description="Peptidase S8/S53" evidence="6">
    <location>
        <begin position="149"/>
        <end position="430"/>
    </location>
</feature>
<dbReference type="EMBL" id="BAAAPM010000009">
    <property type="protein sequence ID" value="GAA1737431.1"/>
    <property type="molecule type" value="Genomic_DNA"/>
</dbReference>
<dbReference type="SUPFAM" id="SSF49464">
    <property type="entry name" value="Carboxypeptidase regulatory domain-like"/>
    <property type="match status" value="1"/>
</dbReference>
<feature type="active site" description="Charge relay system" evidence="5">
    <location>
        <position position="158"/>
    </location>
</feature>
<dbReference type="Proteomes" id="UP001501138">
    <property type="component" value="Unassembled WGS sequence"/>
</dbReference>
<dbReference type="InterPro" id="IPR015500">
    <property type="entry name" value="Peptidase_S8_subtilisin-rel"/>
</dbReference>
<dbReference type="SUPFAM" id="SSF49452">
    <property type="entry name" value="Starch-binding domain-like"/>
    <property type="match status" value="1"/>
</dbReference>
<dbReference type="Gene3D" id="2.60.40.1120">
    <property type="entry name" value="Carboxypeptidase-like, regulatory domain"/>
    <property type="match status" value="4"/>
</dbReference>
<dbReference type="PANTHER" id="PTHR43806:SF11">
    <property type="entry name" value="CEREVISIN-RELATED"/>
    <property type="match status" value="1"/>
</dbReference>
<feature type="active site" description="Charge relay system" evidence="5">
    <location>
        <position position="204"/>
    </location>
</feature>
<evidence type="ECO:0000256" key="5">
    <source>
        <dbReference type="PROSITE-ProRule" id="PRU01240"/>
    </source>
</evidence>
<dbReference type="SUPFAM" id="SSF52743">
    <property type="entry name" value="Subtilisin-like"/>
    <property type="match status" value="1"/>
</dbReference>
<dbReference type="PROSITE" id="PS00138">
    <property type="entry name" value="SUBTILASE_SER"/>
    <property type="match status" value="1"/>
</dbReference>
<comment type="caution">
    <text evidence="7">The sequence shown here is derived from an EMBL/GenBank/DDBJ whole genome shotgun (WGS) entry which is preliminary data.</text>
</comment>
<organism evidence="7 8">
    <name type="scientific">Isoptericola hypogeus</name>
    <dbReference type="NCBI Taxonomy" id="300179"/>
    <lineage>
        <taxon>Bacteria</taxon>
        <taxon>Bacillati</taxon>
        <taxon>Actinomycetota</taxon>
        <taxon>Actinomycetes</taxon>
        <taxon>Micrococcales</taxon>
        <taxon>Promicromonosporaceae</taxon>
        <taxon>Isoptericola</taxon>
    </lineage>
</organism>
<dbReference type="PROSITE" id="PS51892">
    <property type="entry name" value="SUBTILASE"/>
    <property type="match status" value="1"/>
</dbReference>
<dbReference type="Gene3D" id="2.120.10.80">
    <property type="entry name" value="Kelch-type beta propeller"/>
    <property type="match status" value="2"/>
</dbReference>
<evidence type="ECO:0000259" key="6">
    <source>
        <dbReference type="Pfam" id="PF00082"/>
    </source>
</evidence>
<evidence type="ECO:0000256" key="3">
    <source>
        <dbReference type="ARBA" id="ARBA00022801"/>
    </source>
</evidence>
<keyword evidence="2 5" id="KW-0645">Protease</keyword>
<dbReference type="Gene3D" id="3.40.50.200">
    <property type="entry name" value="Peptidase S8/S53 domain"/>
    <property type="match status" value="1"/>
</dbReference>
<dbReference type="SMART" id="SM00612">
    <property type="entry name" value="Kelch"/>
    <property type="match status" value="5"/>
</dbReference>
<dbReference type="InterPro" id="IPR013784">
    <property type="entry name" value="Carb-bd-like_fold"/>
</dbReference>
<keyword evidence="3 5" id="KW-0378">Hydrolase</keyword>
<dbReference type="Pfam" id="PF00082">
    <property type="entry name" value="Peptidase_S8"/>
    <property type="match status" value="1"/>
</dbReference>
<dbReference type="Pfam" id="PF13620">
    <property type="entry name" value="CarboxypepD_reg"/>
    <property type="match status" value="1"/>
</dbReference>
<dbReference type="InterPro" id="IPR015915">
    <property type="entry name" value="Kelch-typ_b-propeller"/>
</dbReference>
<dbReference type="PANTHER" id="PTHR43806">
    <property type="entry name" value="PEPTIDASE S8"/>
    <property type="match status" value="1"/>
</dbReference>
<evidence type="ECO:0000313" key="8">
    <source>
        <dbReference type="Proteomes" id="UP001501138"/>
    </source>
</evidence>
<dbReference type="InterPro" id="IPR050131">
    <property type="entry name" value="Peptidase_S8_subtilisin-like"/>
</dbReference>
<evidence type="ECO:0000313" key="7">
    <source>
        <dbReference type="EMBL" id="GAA1737431.1"/>
    </source>
</evidence>
<dbReference type="InterPro" id="IPR008969">
    <property type="entry name" value="CarboxyPept-like_regulatory"/>
</dbReference>
<dbReference type="InterPro" id="IPR036852">
    <property type="entry name" value="Peptidase_S8/S53_dom_sf"/>
</dbReference>
<gene>
    <name evidence="7" type="ORF">GCM10009809_35670</name>
</gene>
<comment type="similarity">
    <text evidence="1 5">Belongs to the peptidase S8 family.</text>
</comment>
<dbReference type="Pfam" id="PF01344">
    <property type="entry name" value="Kelch_1"/>
    <property type="match status" value="3"/>
</dbReference>
<name>A0ABN2JS88_9MICO</name>
<keyword evidence="8" id="KW-1185">Reference proteome</keyword>
<evidence type="ECO:0000256" key="2">
    <source>
        <dbReference type="ARBA" id="ARBA00022670"/>
    </source>
</evidence>
<dbReference type="InterPro" id="IPR000209">
    <property type="entry name" value="Peptidase_S8/S53_dom"/>
</dbReference>
<accession>A0ABN2JS88</accession>
<feature type="active site" description="Charge relay system" evidence="5">
    <location>
        <position position="374"/>
    </location>
</feature>
<dbReference type="InterPro" id="IPR023828">
    <property type="entry name" value="Peptidase_S8_Ser-AS"/>
</dbReference>
<dbReference type="InterPro" id="IPR006652">
    <property type="entry name" value="Kelch_1"/>
</dbReference>
<dbReference type="SUPFAM" id="SSF117281">
    <property type="entry name" value="Kelch motif"/>
    <property type="match status" value="1"/>
</dbReference>
<evidence type="ECO:0000256" key="1">
    <source>
        <dbReference type="ARBA" id="ARBA00011073"/>
    </source>
</evidence>
<dbReference type="RefSeq" id="WP_344250092.1">
    <property type="nucleotide sequence ID" value="NZ_BAAAPM010000009.1"/>
</dbReference>
<reference evidence="7 8" key="1">
    <citation type="journal article" date="2019" name="Int. J. Syst. Evol. Microbiol.">
        <title>The Global Catalogue of Microorganisms (GCM) 10K type strain sequencing project: providing services to taxonomists for standard genome sequencing and annotation.</title>
        <authorList>
            <consortium name="The Broad Institute Genomics Platform"/>
            <consortium name="The Broad Institute Genome Sequencing Center for Infectious Disease"/>
            <person name="Wu L."/>
            <person name="Ma J."/>
        </authorList>
    </citation>
    <scope>NUCLEOTIDE SEQUENCE [LARGE SCALE GENOMIC DNA]</scope>
    <source>
        <strain evidence="7 8">JCM 15589</strain>
    </source>
</reference>
<keyword evidence="4 5" id="KW-0720">Serine protease</keyword>
<sequence>MPARDKIAPGLERTLDAGKPVDLWIELDAKADLTAASAIDDWDERGRAVAAELRRTAERSQRGVQARLRAHGVEFESFWAANAIKVSGADPALATQLAAREEVAGLWPSFAVDPPETTTEEAQATADAVEWGIENIKADQVWADEGATGEGIVVANIDTGVQYDHPALARQYRGNNGDGTFSHDYNWFDAHGTCRGAPCDDEGHGTHTMGTMVGADGAENHIGVAPGARWIATNGCCTDTTLMASAQWLLEPTDHDGNHPDAAMRPHVINNSWGSNLPSNQPFLEEASAAWAASGIFVTWSNGNMGPSCTTSGRPGSRTINYSVGAYDEAGVIASFSSRGPGQDGTLKPDIAAPGVDVRSSVPGGQYAVNSGTSMAAPHVAGAVALLWSARPAALGDVELTRELLGQSAIDTPDLSCGGTAEFNNVFGDGRLDAQALVDAAPAGPAGMLAGTVADADTGEPLSGVQLQVAGPMERTATTGSDGGFDIHLAVGTYDLTVTRYGFVEAVVTGVEVTADSTTERSVELTRLPSATVSGTVSDGSGQGWPLYAKVRVAGTPVTAFTDPATGDYSLVVPTGSTYDLTVEPLYPGYEPVTDTLPVTADVVRDHAPTVAPGCRAAGYAADCTPLAGGLVVGHVTDATTGAGVVGARVRSDDAPDEAATTTRSTADPGLGAGFYWMFSSLTGERPFTASKGSGYTAGTVTADVRPHAVATASFALGAGHLEVVSGAVTSAVELGGATTATIEVRNVGNAPATFELADKDQGFEIARADGGLVSSWAVTSAPGASLERLDVPVSPLRGAGREPAEGAAVAAAAEAGPWLGLADHPTAVMDNVAGAYRGVVYSVGGTADGLTPSAATYAYDPESLRWTERAAMPQGRMKPGGAFVDGRFYVIGGWGDPGTVVDETAIYDPRTDSWEGGAANPHPMAAAGVAALDGVVYSVGGCQAACGTRVVTAYDVESDSFERVADYPVPTAWLSCGAVGDRIVCAGGRSSAGESRDTYVYDPQEDAWRQAADMPRSVWAAGYAAADGTLVVSGGVADDALTNAGWAYDAAADSWTSLPSSGLASYRGGSACGFVKVGGSTGQFEPTAAAELLPGFDGCGAADAADAAWLTPRSTSVTVPAGRSAHVAVTLDSSALGQPGAYSAQLRLVEDTPFDVEPVLVTFRVDPPRTWGKVLGTVTGASCAGDASPLDGATVSLAGSTSTWSFTVPADGTYARWIDRGENPVRATAHKDGYVPESQRLRLGKAPTAADFQLERLGC</sequence>